<organism evidence="2 3">
    <name type="scientific">Iris pallida</name>
    <name type="common">Sweet iris</name>
    <dbReference type="NCBI Taxonomy" id="29817"/>
    <lineage>
        <taxon>Eukaryota</taxon>
        <taxon>Viridiplantae</taxon>
        <taxon>Streptophyta</taxon>
        <taxon>Embryophyta</taxon>
        <taxon>Tracheophyta</taxon>
        <taxon>Spermatophyta</taxon>
        <taxon>Magnoliopsida</taxon>
        <taxon>Liliopsida</taxon>
        <taxon>Asparagales</taxon>
        <taxon>Iridaceae</taxon>
        <taxon>Iridoideae</taxon>
        <taxon>Irideae</taxon>
        <taxon>Iris</taxon>
    </lineage>
</organism>
<dbReference type="SUPFAM" id="SSF53098">
    <property type="entry name" value="Ribonuclease H-like"/>
    <property type="match status" value="1"/>
</dbReference>
<keyword evidence="3" id="KW-1185">Reference proteome</keyword>
<gene>
    <name evidence="2" type="ORF">M6B38_190835</name>
</gene>
<dbReference type="InterPro" id="IPR055298">
    <property type="entry name" value="AtLOH3-like"/>
</dbReference>
<dbReference type="Pfam" id="PF14291">
    <property type="entry name" value="DUF4371"/>
    <property type="match status" value="1"/>
</dbReference>
<protein>
    <submittedName>
        <fullName evidence="2">Zinc finger MYM-type protein 1-like</fullName>
    </submittedName>
</protein>
<dbReference type="PANTHER" id="PTHR11697:SF230">
    <property type="entry name" value="ZINC FINGER, MYM DOMAIN CONTAINING 1"/>
    <property type="match status" value="1"/>
</dbReference>
<dbReference type="InterPro" id="IPR012337">
    <property type="entry name" value="RNaseH-like_sf"/>
</dbReference>
<accession>A0AAX6EFG9</accession>
<dbReference type="Proteomes" id="UP001140949">
    <property type="component" value="Unassembled WGS sequence"/>
</dbReference>
<comment type="caution">
    <text evidence="2">The sequence shown here is derived from an EMBL/GenBank/DDBJ whole genome shotgun (WGS) entry which is preliminary data.</text>
</comment>
<reference evidence="2" key="1">
    <citation type="journal article" date="2023" name="GigaByte">
        <title>Genome assembly of the bearded iris, Iris pallida Lam.</title>
        <authorList>
            <person name="Bruccoleri R.E."/>
            <person name="Oakeley E.J."/>
            <person name="Faust A.M.E."/>
            <person name="Altorfer M."/>
            <person name="Dessus-Babus S."/>
            <person name="Burckhardt D."/>
            <person name="Oertli M."/>
            <person name="Naumann U."/>
            <person name="Petersen F."/>
            <person name="Wong J."/>
        </authorList>
    </citation>
    <scope>NUCLEOTIDE SEQUENCE</scope>
    <source>
        <strain evidence="2">GSM-AAB239-AS_SAM_17_03QT</strain>
    </source>
</reference>
<dbReference type="InterPro" id="IPR025398">
    <property type="entry name" value="DUF4371"/>
</dbReference>
<dbReference type="EMBL" id="JANAVB010036961">
    <property type="protein sequence ID" value="KAJ6802832.1"/>
    <property type="molecule type" value="Genomic_DNA"/>
</dbReference>
<feature type="domain" description="DUF4371" evidence="1">
    <location>
        <begin position="2"/>
        <end position="138"/>
    </location>
</feature>
<evidence type="ECO:0000313" key="3">
    <source>
        <dbReference type="Proteomes" id="UP001140949"/>
    </source>
</evidence>
<name>A0AAX6EFG9_IRIPA</name>
<reference evidence="2" key="2">
    <citation type="submission" date="2023-04" db="EMBL/GenBank/DDBJ databases">
        <authorList>
            <person name="Bruccoleri R.E."/>
            <person name="Oakeley E.J."/>
            <person name="Faust A.-M."/>
            <person name="Dessus-Babus S."/>
            <person name="Altorfer M."/>
            <person name="Burckhardt D."/>
            <person name="Oertli M."/>
            <person name="Naumann U."/>
            <person name="Petersen F."/>
            <person name="Wong J."/>
        </authorList>
    </citation>
    <scope>NUCLEOTIDE SEQUENCE</scope>
    <source>
        <strain evidence="2">GSM-AAB239-AS_SAM_17_03QT</strain>
        <tissue evidence="2">Leaf</tissue>
    </source>
</reference>
<dbReference type="PANTHER" id="PTHR11697">
    <property type="entry name" value="GENERAL TRANSCRIPTION FACTOR 2-RELATED ZINC FINGER PROTEIN"/>
    <property type="match status" value="1"/>
</dbReference>
<evidence type="ECO:0000259" key="1">
    <source>
        <dbReference type="Pfam" id="PF14291"/>
    </source>
</evidence>
<sequence length="198" mass="22692">MIKYTVDQNNLFVMLFLQMLHKIIKWLLRVFKKILLIVLHKKYCKIYLKSLKMIFFSLMVDESSDVSVNEQMAVVLHFVDSGGNVKERFIGVVHVMETSSLSLKSPIDNLFAHHDLSLMKVRGQGYDGASNMKGEFNGLKTLIMNKNESAYYVHCFAHQLQLALVVVARKHVDIADFFNMISTLMIVVGASCKRKDMI</sequence>
<dbReference type="AlphaFoldDB" id="A0AAX6EFG9"/>
<evidence type="ECO:0000313" key="2">
    <source>
        <dbReference type="EMBL" id="KAJ6802832.1"/>
    </source>
</evidence>
<proteinExistence type="predicted"/>